<dbReference type="Proteomes" id="UP000016930">
    <property type="component" value="Unassembled WGS sequence"/>
</dbReference>
<dbReference type="AlphaFoldDB" id="M2Q5L0"/>
<keyword evidence="2" id="KW-1185">Reference proteome</keyword>
<dbReference type="HOGENOM" id="CLU_2729055_0_0_1"/>
<proteinExistence type="predicted"/>
<gene>
    <name evidence="1" type="ORF">CERSUDRAFT_119082</name>
</gene>
<feature type="non-terminal residue" evidence="1">
    <location>
        <position position="72"/>
    </location>
</feature>
<dbReference type="EMBL" id="KB445813">
    <property type="protein sequence ID" value="EMD32103.1"/>
    <property type="molecule type" value="Genomic_DNA"/>
</dbReference>
<accession>M2Q5L0</accession>
<evidence type="ECO:0000313" key="1">
    <source>
        <dbReference type="EMBL" id="EMD32103.1"/>
    </source>
</evidence>
<name>M2Q5L0_CERS8</name>
<reference evidence="1 2" key="1">
    <citation type="journal article" date="2012" name="Proc. Natl. Acad. Sci. U.S.A.">
        <title>Comparative genomics of Ceriporiopsis subvermispora and Phanerochaete chrysosporium provide insight into selective ligninolysis.</title>
        <authorList>
            <person name="Fernandez-Fueyo E."/>
            <person name="Ruiz-Duenas F.J."/>
            <person name="Ferreira P."/>
            <person name="Floudas D."/>
            <person name="Hibbett D.S."/>
            <person name="Canessa P."/>
            <person name="Larrondo L.F."/>
            <person name="James T.Y."/>
            <person name="Seelenfreund D."/>
            <person name="Lobos S."/>
            <person name="Polanco R."/>
            <person name="Tello M."/>
            <person name="Honda Y."/>
            <person name="Watanabe T."/>
            <person name="Watanabe T."/>
            <person name="Ryu J.S."/>
            <person name="Kubicek C.P."/>
            <person name="Schmoll M."/>
            <person name="Gaskell J."/>
            <person name="Hammel K.E."/>
            <person name="St John F.J."/>
            <person name="Vanden Wymelenberg A."/>
            <person name="Sabat G."/>
            <person name="Splinter BonDurant S."/>
            <person name="Syed K."/>
            <person name="Yadav J.S."/>
            <person name="Doddapaneni H."/>
            <person name="Subramanian V."/>
            <person name="Lavin J.L."/>
            <person name="Oguiza J.A."/>
            <person name="Perez G."/>
            <person name="Pisabarro A.G."/>
            <person name="Ramirez L."/>
            <person name="Santoyo F."/>
            <person name="Master E."/>
            <person name="Coutinho P.M."/>
            <person name="Henrissat B."/>
            <person name="Lombard V."/>
            <person name="Magnuson J.K."/>
            <person name="Kuees U."/>
            <person name="Hori C."/>
            <person name="Igarashi K."/>
            <person name="Samejima M."/>
            <person name="Held B.W."/>
            <person name="Barry K.W."/>
            <person name="LaButti K.M."/>
            <person name="Lapidus A."/>
            <person name="Lindquist E.A."/>
            <person name="Lucas S.M."/>
            <person name="Riley R."/>
            <person name="Salamov A.A."/>
            <person name="Hoffmeister D."/>
            <person name="Schwenk D."/>
            <person name="Hadar Y."/>
            <person name="Yarden O."/>
            <person name="de Vries R.P."/>
            <person name="Wiebenga A."/>
            <person name="Stenlid J."/>
            <person name="Eastwood D."/>
            <person name="Grigoriev I.V."/>
            <person name="Berka R.M."/>
            <person name="Blanchette R.A."/>
            <person name="Kersten P."/>
            <person name="Martinez A.T."/>
            <person name="Vicuna R."/>
            <person name="Cullen D."/>
        </authorList>
    </citation>
    <scope>NUCLEOTIDE SEQUENCE [LARGE SCALE GENOMIC DNA]</scope>
    <source>
        <strain evidence="1 2">B</strain>
    </source>
</reference>
<protein>
    <submittedName>
        <fullName evidence="1">Uncharacterized protein</fullName>
    </submittedName>
</protein>
<evidence type="ECO:0000313" key="2">
    <source>
        <dbReference type="Proteomes" id="UP000016930"/>
    </source>
</evidence>
<sequence length="72" mass="7926">MLSGRFPCGIPVAARASTVQDAIDFKSFVSTRGYLVLVYGLMDGHLRFLAVPLHCSLHQGCPAFALTRFVWL</sequence>
<organism evidence="1 2">
    <name type="scientific">Ceriporiopsis subvermispora (strain B)</name>
    <name type="common">White-rot fungus</name>
    <name type="synonym">Gelatoporia subvermispora</name>
    <dbReference type="NCBI Taxonomy" id="914234"/>
    <lineage>
        <taxon>Eukaryota</taxon>
        <taxon>Fungi</taxon>
        <taxon>Dikarya</taxon>
        <taxon>Basidiomycota</taxon>
        <taxon>Agaricomycotina</taxon>
        <taxon>Agaricomycetes</taxon>
        <taxon>Polyporales</taxon>
        <taxon>Gelatoporiaceae</taxon>
        <taxon>Gelatoporia</taxon>
    </lineage>
</organism>